<evidence type="ECO:0000256" key="3">
    <source>
        <dbReference type="ARBA" id="ARBA00022448"/>
    </source>
</evidence>
<name>S4V0K8_9NEOB</name>
<dbReference type="GO" id="GO:0015986">
    <property type="term" value="P:proton motive force-driven ATP synthesis"/>
    <property type="evidence" value="ECO:0007669"/>
    <property type="project" value="InterPro"/>
</dbReference>
<reference evidence="14" key="1">
    <citation type="journal article" date="2013" name="Mol. Biol. Evol.">
        <title>Efficient Sequencing of Anuran mtDNAs and a Mitogenomic Exploration of the Phylogeny and Evolution of Frogs.</title>
        <authorList>
            <person name="Zhang P."/>
            <person name="Liang D."/>
            <person name="Mao R.L."/>
            <person name="Hillis D.M."/>
            <person name="Wake D.B."/>
            <person name="Cannatella D.C."/>
        </authorList>
    </citation>
    <scope>NUCLEOTIDE SEQUENCE</scope>
</reference>
<evidence type="ECO:0000256" key="12">
    <source>
        <dbReference type="RuleBase" id="RU003661"/>
    </source>
</evidence>
<evidence type="ECO:0000256" key="11">
    <source>
        <dbReference type="ARBA" id="ARBA00023310"/>
    </source>
</evidence>
<evidence type="ECO:0000256" key="5">
    <source>
        <dbReference type="ARBA" id="ARBA00022692"/>
    </source>
</evidence>
<dbReference type="Pfam" id="PF00895">
    <property type="entry name" value="ATP-synt_8"/>
    <property type="match status" value="1"/>
</dbReference>
<keyword evidence="7 13" id="KW-1133">Transmembrane helix</keyword>
<feature type="transmembrane region" description="Helical" evidence="13">
    <location>
        <begin position="6"/>
        <end position="23"/>
    </location>
</feature>
<dbReference type="PANTHER" id="PTHR39937">
    <property type="entry name" value="ATP SYNTHASE PROTEIN 8"/>
    <property type="match status" value="1"/>
</dbReference>
<dbReference type="GO" id="GO:0045259">
    <property type="term" value="C:proton-transporting ATP synthase complex"/>
    <property type="evidence" value="ECO:0007669"/>
    <property type="project" value="UniProtKB-KW"/>
</dbReference>
<keyword evidence="3 12" id="KW-0813">Transport</keyword>
<evidence type="ECO:0000256" key="9">
    <source>
        <dbReference type="ARBA" id="ARBA00023128"/>
    </source>
</evidence>
<keyword evidence="11" id="KW-0066">ATP synthesis</keyword>
<proteinExistence type="inferred from homology"/>
<comment type="subcellular location">
    <subcellularLocation>
        <location evidence="1 12">Mitochondrion membrane</location>
        <topology evidence="1 12">Single-pass membrane protein</topology>
    </subcellularLocation>
</comment>
<dbReference type="GO" id="GO:0015078">
    <property type="term" value="F:proton transmembrane transporter activity"/>
    <property type="evidence" value="ECO:0007669"/>
    <property type="project" value="InterPro"/>
</dbReference>
<evidence type="ECO:0000256" key="6">
    <source>
        <dbReference type="ARBA" id="ARBA00022781"/>
    </source>
</evidence>
<keyword evidence="4 12" id="KW-0138">CF(0)</keyword>
<evidence type="ECO:0000256" key="2">
    <source>
        <dbReference type="ARBA" id="ARBA00008892"/>
    </source>
</evidence>
<geneLocation type="mitochondrion" evidence="14"/>
<keyword evidence="5 12" id="KW-0812">Transmembrane</keyword>
<evidence type="ECO:0000256" key="10">
    <source>
        <dbReference type="ARBA" id="ARBA00023136"/>
    </source>
</evidence>
<dbReference type="GO" id="GO:0031966">
    <property type="term" value="C:mitochondrial membrane"/>
    <property type="evidence" value="ECO:0007669"/>
    <property type="project" value="UniProtKB-SubCell"/>
</dbReference>
<dbReference type="InterPro" id="IPR001421">
    <property type="entry name" value="ATP8_metazoa"/>
</dbReference>
<keyword evidence="10 13" id="KW-0472">Membrane</keyword>
<dbReference type="PANTHER" id="PTHR39937:SF1">
    <property type="entry name" value="ATP SYNTHASE PROTEIN 8"/>
    <property type="match status" value="1"/>
</dbReference>
<comment type="similarity">
    <text evidence="2 12">Belongs to the ATPase protein 8 family.</text>
</comment>
<organism evidence="14">
    <name type="scientific">Hyalinobatrachium fleischmanni</name>
    <name type="common">northern glassfrog</name>
    <dbReference type="NCBI Taxonomy" id="356210"/>
    <lineage>
        <taxon>Eukaryota</taxon>
        <taxon>Metazoa</taxon>
        <taxon>Chordata</taxon>
        <taxon>Craniata</taxon>
        <taxon>Vertebrata</taxon>
        <taxon>Euteleostomi</taxon>
        <taxon>Amphibia</taxon>
        <taxon>Batrachia</taxon>
        <taxon>Anura</taxon>
        <taxon>Neobatrachia</taxon>
        <taxon>Hyloidea</taxon>
        <taxon>Centrolenidae</taxon>
        <taxon>Hyalinobatrachinae</taxon>
        <taxon>Hyalinobatrachium</taxon>
    </lineage>
</organism>
<gene>
    <name evidence="14" type="primary">ATP8</name>
</gene>
<protein>
    <recommendedName>
        <fullName evidence="12">ATP synthase complex subunit 8</fullName>
    </recommendedName>
</protein>
<keyword evidence="8 12" id="KW-0406">Ion transport</keyword>
<keyword evidence="6 12" id="KW-0375">Hydrogen ion transport</keyword>
<accession>S4V0K8</accession>
<evidence type="ECO:0000256" key="4">
    <source>
        <dbReference type="ARBA" id="ARBA00022547"/>
    </source>
</evidence>
<keyword evidence="9 12" id="KW-0496">Mitochondrion</keyword>
<evidence type="ECO:0000256" key="8">
    <source>
        <dbReference type="ARBA" id="ARBA00023065"/>
    </source>
</evidence>
<evidence type="ECO:0000313" key="14">
    <source>
        <dbReference type="EMBL" id="AGN71234.1"/>
    </source>
</evidence>
<dbReference type="InterPro" id="IPR050635">
    <property type="entry name" value="ATPase_protein_8"/>
</dbReference>
<sequence>MPQLDPTPWFFIFFASWTIFLAISPMKTSKYLFLNEPQPKPYKGLNKPWSWPWP</sequence>
<evidence type="ECO:0000256" key="1">
    <source>
        <dbReference type="ARBA" id="ARBA00004304"/>
    </source>
</evidence>
<evidence type="ECO:0000256" key="7">
    <source>
        <dbReference type="ARBA" id="ARBA00022989"/>
    </source>
</evidence>
<evidence type="ECO:0000256" key="13">
    <source>
        <dbReference type="SAM" id="Phobius"/>
    </source>
</evidence>
<dbReference type="AlphaFoldDB" id="S4V0K8"/>
<dbReference type="EMBL" id="JX564869">
    <property type="protein sequence ID" value="AGN71234.1"/>
    <property type="molecule type" value="Genomic_DNA"/>
</dbReference>